<comment type="caution">
    <text evidence="8">The sequence shown here is derived from an EMBL/GenBank/DDBJ whole genome shotgun (WGS) entry which is preliminary data.</text>
</comment>
<name>A0A2N5ZNC6_MUIH1</name>
<keyword evidence="5" id="KW-0720">Serine protease</keyword>
<proteinExistence type="predicted"/>
<sequence length="502" mass="58182">MKKDNIADNYFGYEVKDPYRWLEDDNSKETKEWSDKQMINFKENISKQKKEEISQFLKDIWDYEKRSVPFIEAGKLFQWRNSGLQNQFSLYMIEEDKATLILDPNTMSDEGTVEISGYSVSPDGKFLAYSISESGSDWQVIKVKDLNTLKDLEDSLEYVRFSSMTWNKESNGFYYSGYTMDKDMKEEERTRHCRLNFHKLGQEQIADEIILNRPEDPDTHFYVENSKDKLSIIVNLGSGTKIENNIWIKRNEDKDFIKLFDNMDAEYIYIHNEGDTYYFLTSKDSPKMKVISVDISSKTPVINDTIPESDCVIDSVEATGGRFVIKSSKDAQSILSLYDYNGNYIKNIELPGICSVNGLFAKHDQNDIYYSVSSYTIPPTIYKYNVKDDEIDIFYKSDFKYDTSDLKTVQKFFISKDGTKVPMFITGKKEIIDNKKTTHCLMYGYGGFGVSLNPGFSLSDIAWYKSGGIKAIVNLRGGFEYGEDWHRAGMHENKQNVYDDFI</sequence>
<dbReference type="InterPro" id="IPR002470">
    <property type="entry name" value="Peptidase_S9A"/>
</dbReference>
<dbReference type="PRINTS" id="PR00862">
    <property type="entry name" value="PROLIGOPTASE"/>
</dbReference>
<feature type="domain" description="Peptidase S9 prolyl oligopeptidase catalytic" evidence="6">
    <location>
        <begin position="456"/>
        <end position="502"/>
    </location>
</feature>
<dbReference type="Pfam" id="PF00326">
    <property type="entry name" value="Peptidase_S9"/>
    <property type="match status" value="1"/>
</dbReference>
<evidence type="ECO:0000256" key="5">
    <source>
        <dbReference type="ARBA" id="ARBA00022825"/>
    </source>
</evidence>
<dbReference type="GO" id="GO:0005829">
    <property type="term" value="C:cytosol"/>
    <property type="evidence" value="ECO:0007669"/>
    <property type="project" value="TreeGrafter"/>
</dbReference>
<dbReference type="InterPro" id="IPR029058">
    <property type="entry name" value="AB_hydrolase_fold"/>
</dbReference>
<dbReference type="AlphaFoldDB" id="A0A2N5ZNC6"/>
<evidence type="ECO:0000256" key="3">
    <source>
        <dbReference type="ARBA" id="ARBA00022670"/>
    </source>
</evidence>
<evidence type="ECO:0000259" key="6">
    <source>
        <dbReference type="Pfam" id="PF00326"/>
    </source>
</evidence>
<dbReference type="InterPro" id="IPR051167">
    <property type="entry name" value="Prolyl_oligopep/macrocyclase"/>
</dbReference>
<evidence type="ECO:0000313" key="9">
    <source>
        <dbReference type="Proteomes" id="UP000234857"/>
    </source>
</evidence>
<gene>
    <name evidence="8" type="ORF">C0601_00035</name>
</gene>
<dbReference type="GO" id="GO:0004252">
    <property type="term" value="F:serine-type endopeptidase activity"/>
    <property type="evidence" value="ECO:0007669"/>
    <property type="project" value="UniProtKB-EC"/>
</dbReference>
<reference evidence="8 9" key="1">
    <citation type="submission" date="2017-11" db="EMBL/GenBank/DDBJ databases">
        <title>Genome-resolved metagenomics identifies genetic mobility, metabolic interactions, and unexpected diversity in perchlorate-reducing communities.</title>
        <authorList>
            <person name="Barnum T.P."/>
            <person name="Figueroa I.A."/>
            <person name="Carlstrom C.I."/>
            <person name="Lucas L.N."/>
            <person name="Engelbrektson A.L."/>
            <person name="Coates J.D."/>
        </authorList>
    </citation>
    <scope>NUCLEOTIDE SEQUENCE [LARGE SCALE GENOMIC DNA]</scope>
    <source>
        <strain evidence="8">BM706</strain>
    </source>
</reference>
<dbReference type="SUPFAM" id="SSF53474">
    <property type="entry name" value="alpha/beta-Hydrolases"/>
    <property type="match status" value="1"/>
</dbReference>
<dbReference type="EMBL" id="PKTG01000003">
    <property type="protein sequence ID" value="PLX20179.1"/>
    <property type="molecule type" value="Genomic_DNA"/>
</dbReference>
<dbReference type="Proteomes" id="UP000234857">
    <property type="component" value="Unassembled WGS sequence"/>
</dbReference>
<dbReference type="Gene3D" id="2.130.10.120">
    <property type="entry name" value="Prolyl oligopeptidase, N-terminal domain"/>
    <property type="match status" value="1"/>
</dbReference>
<dbReference type="SUPFAM" id="SSF50993">
    <property type="entry name" value="Peptidase/esterase 'gauge' domain"/>
    <property type="match status" value="1"/>
</dbReference>
<feature type="domain" description="Peptidase S9A N-terminal" evidence="7">
    <location>
        <begin position="2"/>
        <end position="393"/>
    </location>
</feature>
<evidence type="ECO:0000256" key="1">
    <source>
        <dbReference type="ARBA" id="ARBA00001070"/>
    </source>
</evidence>
<comment type="catalytic activity">
    <reaction evidence="1">
        <text>Hydrolysis of Pro-|-Xaa &gt;&gt; Ala-|-Xaa in oligopeptides.</text>
        <dbReference type="EC" id="3.4.21.26"/>
    </reaction>
</comment>
<dbReference type="PANTHER" id="PTHR42881:SF2">
    <property type="entry name" value="PROLYL ENDOPEPTIDASE"/>
    <property type="match status" value="1"/>
</dbReference>
<dbReference type="Gene3D" id="3.40.50.1820">
    <property type="entry name" value="alpha/beta hydrolase"/>
    <property type="match status" value="1"/>
</dbReference>
<organism evidence="8 9">
    <name type="scientific">Muiribacterium halophilum</name>
    <dbReference type="NCBI Taxonomy" id="2053465"/>
    <lineage>
        <taxon>Bacteria</taxon>
        <taxon>Candidatus Muiribacteriota</taxon>
        <taxon>Candidatus Muiribacteriia</taxon>
        <taxon>Candidatus Muiribacteriales</taxon>
        <taxon>Candidatus Muiribacteriaceae</taxon>
        <taxon>Candidatus Muiribacterium</taxon>
    </lineage>
</organism>
<keyword evidence="3" id="KW-0645">Protease</keyword>
<dbReference type="EC" id="3.4.21.26" evidence="2"/>
<dbReference type="InterPro" id="IPR023302">
    <property type="entry name" value="Pept_S9A_N"/>
</dbReference>
<protein>
    <recommendedName>
        <fullName evidence="2">prolyl oligopeptidase</fullName>
        <ecNumber evidence="2">3.4.21.26</ecNumber>
    </recommendedName>
</protein>
<evidence type="ECO:0000256" key="2">
    <source>
        <dbReference type="ARBA" id="ARBA00011897"/>
    </source>
</evidence>
<accession>A0A2N5ZNC6</accession>
<dbReference type="GO" id="GO:0006508">
    <property type="term" value="P:proteolysis"/>
    <property type="evidence" value="ECO:0007669"/>
    <property type="project" value="UniProtKB-KW"/>
</dbReference>
<evidence type="ECO:0000313" key="8">
    <source>
        <dbReference type="EMBL" id="PLX20179.1"/>
    </source>
</evidence>
<evidence type="ECO:0000256" key="4">
    <source>
        <dbReference type="ARBA" id="ARBA00022801"/>
    </source>
</evidence>
<dbReference type="InterPro" id="IPR001375">
    <property type="entry name" value="Peptidase_S9_cat"/>
</dbReference>
<keyword evidence="4" id="KW-0378">Hydrolase</keyword>
<evidence type="ECO:0000259" key="7">
    <source>
        <dbReference type="Pfam" id="PF02897"/>
    </source>
</evidence>
<dbReference type="PANTHER" id="PTHR42881">
    <property type="entry name" value="PROLYL ENDOPEPTIDASE"/>
    <property type="match status" value="1"/>
</dbReference>
<dbReference type="Pfam" id="PF02897">
    <property type="entry name" value="Peptidase_S9_N"/>
    <property type="match status" value="1"/>
</dbReference>
<feature type="non-terminal residue" evidence="8">
    <location>
        <position position="502"/>
    </location>
</feature>
<dbReference type="GO" id="GO:0070012">
    <property type="term" value="F:oligopeptidase activity"/>
    <property type="evidence" value="ECO:0007669"/>
    <property type="project" value="TreeGrafter"/>
</dbReference>